<dbReference type="HOGENOM" id="CLU_1096890_0_0_5"/>
<name>B6IWL0_RHOCS</name>
<evidence type="ECO:0000313" key="2">
    <source>
        <dbReference type="Proteomes" id="UP000001591"/>
    </source>
</evidence>
<dbReference type="EMBL" id="CP000613">
    <property type="protein sequence ID" value="ACJ00684.1"/>
    <property type="molecule type" value="Genomic_DNA"/>
</dbReference>
<dbReference type="AlphaFoldDB" id="B6IWL0"/>
<dbReference type="SUPFAM" id="SSF53335">
    <property type="entry name" value="S-adenosyl-L-methionine-dependent methyltransferases"/>
    <property type="match status" value="1"/>
</dbReference>
<protein>
    <recommendedName>
        <fullName evidence="3">Spermidine synthase</fullName>
    </recommendedName>
</protein>
<sequence>MSDSSTAAIPGLGLAPSFHTPLFVPDYPPMQGDGWVVQRGGMVLSRGYWSGLWLVEGLAALVRLEPDGPRSWMSITPMELESQEIGIAAACGHTVVMGLGMGWAAANTALNPRVARVTVVERDPAVIALEREIGVFRQLPPDAAAKLTVVEGDALTWRGAADFLMPDIWRPLNGPGREEEVRRMVENTGAAGVYFWGQEMELARRARTLGQSLEEPKGAIALRAIAADWRLPLAGPDRPDYTEKVAAAARQWLRD</sequence>
<accession>B6IWL0</accession>
<dbReference type="OrthoDB" id="7338969at2"/>
<evidence type="ECO:0008006" key="3">
    <source>
        <dbReference type="Google" id="ProtNLM"/>
    </source>
</evidence>
<gene>
    <name evidence="1" type="ordered locus">RC1_3323</name>
</gene>
<reference evidence="1 2" key="1">
    <citation type="journal article" date="2010" name="BMC Genomics">
        <title>Metabolic flexibility revealed in the genome of the cyst-forming alpha-1 proteobacterium Rhodospirillum centenum.</title>
        <authorList>
            <person name="Lu Y.K."/>
            <person name="Marden J."/>
            <person name="Han M."/>
            <person name="Swingley W.D."/>
            <person name="Mastrian S.D."/>
            <person name="Chowdhury S.R."/>
            <person name="Hao J."/>
            <person name="Helmy T."/>
            <person name="Kim S."/>
            <person name="Kurdoglu A.A."/>
            <person name="Matthies H.J."/>
            <person name="Rollo D."/>
            <person name="Stothard P."/>
            <person name="Blankenship R.E."/>
            <person name="Bauer C.E."/>
            <person name="Touchman J.W."/>
        </authorList>
    </citation>
    <scope>NUCLEOTIDE SEQUENCE [LARGE SCALE GENOMIC DNA]</scope>
    <source>
        <strain evidence="2">ATCC 51521 / SW</strain>
    </source>
</reference>
<dbReference type="Proteomes" id="UP000001591">
    <property type="component" value="Chromosome"/>
</dbReference>
<dbReference type="eggNOG" id="COG0421">
    <property type="taxonomic scope" value="Bacteria"/>
</dbReference>
<organism evidence="1 2">
    <name type="scientific">Rhodospirillum centenum (strain ATCC 51521 / SW)</name>
    <dbReference type="NCBI Taxonomy" id="414684"/>
    <lineage>
        <taxon>Bacteria</taxon>
        <taxon>Pseudomonadati</taxon>
        <taxon>Pseudomonadota</taxon>
        <taxon>Alphaproteobacteria</taxon>
        <taxon>Rhodospirillales</taxon>
        <taxon>Rhodospirillaceae</taxon>
        <taxon>Rhodospirillum</taxon>
    </lineage>
</organism>
<dbReference type="KEGG" id="rce:RC1_3323"/>
<dbReference type="RefSeq" id="WP_012568462.1">
    <property type="nucleotide sequence ID" value="NC_011420.2"/>
</dbReference>
<dbReference type="Gene3D" id="3.40.50.150">
    <property type="entry name" value="Vaccinia Virus protein VP39"/>
    <property type="match status" value="1"/>
</dbReference>
<dbReference type="STRING" id="414684.RC1_3323"/>
<keyword evidence="2" id="KW-1185">Reference proteome</keyword>
<evidence type="ECO:0000313" key="1">
    <source>
        <dbReference type="EMBL" id="ACJ00684.1"/>
    </source>
</evidence>
<proteinExistence type="predicted"/>
<dbReference type="InterPro" id="IPR029063">
    <property type="entry name" value="SAM-dependent_MTases_sf"/>
</dbReference>